<comment type="caution">
    <text evidence="2">The sequence shown here is derived from an EMBL/GenBank/DDBJ whole genome shotgun (WGS) entry which is preliminary data.</text>
</comment>
<feature type="region of interest" description="Disordered" evidence="1">
    <location>
        <begin position="1"/>
        <end position="56"/>
    </location>
</feature>
<reference evidence="2" key="1">
    <citation type="submission" date="2023-04" db="EMBL/GenBank/DDBJ databases">
        <title>Aspergillus oryzae NBRC 4228.</title>
        <authorList>
            <person name="Ichikawa N."/>
            <person name="Sato H."/>
            <person name="Tonouchi N."/>
        </authorList>
    </citation>
    <scope>NUCLEOTIDE SEQUENCE</scope>
    <source>
        <strain evidence="2">NBRC 4228</strain>
    </source>
</reference>
<organism evidence="2 3">
    <name type="scientific">Aspergillus oryzae</name>
    <name type="common">Yellow koji mold</name>
    <dbReference type="NCBI Taxonomy" id="5062"/>
    <lineage>
        <taxon>Eukaryota</taxon>
        <taxon>Fungi</taxon>
        <taxon>Dikarya</taxon>
        <taxon>Ascomycota</taxon>
        <taxon>Pezizomycotina</taxon>
        <taxon>Eurotiomycetes</taxon>
        <taxon>Eurotiomycetidae</taxon>
        <taxon>Eurotiales</taxon>
        <taxon>Aspergillaceae</taxon>
        <taxon>Aspergillus</taxon>
        <taxon>Aspergillus subgen. Circumdati</taxon>
    </lineage>
</organism>
<proteinExistence type="predicted"/>
<sequence>MATRATYQESAHPPTQESSQKKLTRDIRDNSTPSVTVTSRAGRYPSTTSKDSNTRPCLSISNVTLLSSSNFTSTAATFTNEILKFPKPNLGAPVAKVLNPVILEPP</sequence>
<dbReference type="Proteomes" id="UP001165205">
    <property type="component" value="Unassembled WGS sequence"/>
</dbReference>
<dbReference type="EMBL" id="BSYA01000024">
    <property type="protein sequence ID" value="GMG26111.1"/>
    <property type="molecule type" value="Genomic_DNA"/>
</dbReference>
<feature type="compositionally biased region" description="Polar residues" evidence="1">
    <location>
        <begin position="1"/>
        <end position="18"/>
    </location>
</feature>
<dbReference type="AlphaFoldDB" id="A0AAN4YAC0"/>
<name>A0AAN4YAC0_ASPOZ</name>
<evidence type="ECO:0000313" key="2">
    <source>
        <dbReference type="EMBL" id="GMG26111.1"/>
    </source>
</evidence>
<evidence type="ECO:0000256" key="1">
    <source>
        <dbReference type="SAM" id="MobiDB-lite"/>
    </source>
</evidence>
<protein>
    <submittedName>
        <fullName evidence="2">Unnamed protein product</fullName>
    </submittedName>
</protein>
<feature type="compositionally biased region" description="Polar residues" evidence="1">
    <location>
        <begin position="30"/>
        <end position="56"/>
    </location>
</feature>
<gene>
    <name evidence="2" type="ORF">Aory04_000300600</name>
</gene>
<accession>A0AAN4YAC0</accession>
<evidence type="ECO:0000313" key="3">
    <source>
        <dbReference type="Proteomes" id="UP001165205"/>
    </source>
</evidence>
<feature type="compositionally biased region" description="Basic and acidic residues" evidence="1">
    <location>
        <begin position="19"/>
        <end position="29"/>
    </location>
</feature>